<dbReference type="GO" id="GO:0008360">
    <property type="term" value="P:regulation of cell shape"/>
    <property type="evidence" value="ECO:0007669"/>
    <property type="project" value="UniProtKB-KW"/>
</dbReference>
<comment type="similarity">
    <text evidence="3">In the C-terminal section; belongs to the transpeptidase family.</text>
</comment>
<dbReference type="InterPro" id="IPR001264">
    <property type="entry name" value="Glyco_trans_51"/>
</dbReference>
<evidence type="ECO:0000256" key="15">
    <source>
        <dbReference type="ARBA" id="ARBA00022960"/>
    </source>
</evidence>
<comment type="subcellular location">
    <subcellularLocation>
        <location evidence="1">Cell inner membrane</location>
        <topology evidence="1">Single-pass type II membrane protein</topology>
    </subcellularLocation>
</comment>
<sequence>MRFLTYLFLAVFSIGMLGVLAGVGTIIYAISYYGQDLPDYSQLKEYQPPVLTRLYAGDGRLMAEYAKEKRVFIPIDAIPDLLKNAFIAAEDQNFYVHEGVDFFAIANAAVGNLAHGGRPRGASTITQQVAKNFLLSPEATYKRKIREALLAFRMEKALSKDRLLELYLNEIYLGEGSYGVAAAALNYFNKPLEDLTIEEMAYLAALPKAPNNYNPERHAERATERRNWVIGRMQKDGYITAEQAETTKAKPLIVTRAENRPVDAPYFAEEVRRELAEKYGESSLYGGGLAVRTTVDPRLQETAERALQNGLMAYDRRWGWRGPVSTLPSLENWRDVLATTKRPDAMLTNWQLATVLDVSVDNATLGFADNGRGILPLKNVSWAKKRLEQGGFSAEPAAMRQVVNTGDIIMVEAAPEDGLKTTYALRQIPRVNGALVALDPHTGRVLAIQGGWSHKQSVFNRATQAKRQPGSAFKPFVYLTALEKGFTPATLILDAPIVIDQGPGMPKWRPSNYKGEYFGPTPLRVGVEKSRNLMTVRLAHFLGMESIIETVQKFGVVEKMEPHLAYSLGAGETTVLRMTTAYAQLVNGGKKITPTLIDRIQDRRGATIYRHDQRPCENCGPLLEWNNQYTPVIPDNREQLTDPRYAYQMVSILEGVVERGTAVKLKELGYPLAGKTGTTNESRDAWFVGFTPDLAVGVYVGFDSPESLGKRETGSSLSVPIFREFMETALKDVPPTPFRVPPGIKQVQINAATGALAQPGDSKLIWEAFLAGNEPSNQMFILDANGISNLPSLSSDITDSAATLGTGGIY</sequence>
<reference evidence="31 32" key="1">
    <citation type="submission" date="2020-07" db="EMBL/GenBank/DDBJ databases">
        <title>Huge and variable diversity of episymbiotic CPR bacteria and DPANN archaea in groundwater ecosystems.</title>
        <authorList>
            <person name="He C.Y."/>
            <person name="Keren R."/>
            <person name="Whittaker M."/>
            <person name="Farag I.F."/>
            <person name="Doudna J."/>
            <person name="Cate J.H.D."/>
            <person name="Banfield J.F."/>
        </authorList>
    </citation>
    <scope>NUCLEOTIDE SEQUENCE [LARGE SCALE GENOMIC DNA]</scope>
    <source>
        <strain evidence="31">NC_groundwater_70_Ag_B-0.1um_54_66</strain>
    </source>
</reference>
<evidence type="ECO:0000256" key="24">
    <source>
        <dbReference type="ARBA" id="ARBA00044770"/>
    </source>
</evidence>
<keyword evidence="22" id="KW-0961">Cell wall biogenesis/degradation</keyword>
<evidence type="ECO:0000256" key="11">
    <source>
        <dbReference type="ARBA" id="ARBA00022676"/>
    </source>
</evidence>
<evidence type="ECO:0000256" key="22">
    <source>
        <dbReference type="ARBA" id="ARBA00023316"/>
    </source>
</evidence>
<feature type="domain" description="Penicillin-binding protein OB-like" evidence="30">
    <location>
        <begin position="320"/>
        <end position="431"/>
    </location>
</feature>
<evidence type="ECO:0000256" key="12">
    <source>
        <dbReference type="ARBA" id="ARBA00022679"/>
    </source>
</evidence>
<evidence type="ECO:0000256" key="7">
    <source>
        <dbReference type="ARBA" id="ARBA00022475"/>
    </source>
</evidence>
<evidence type="ECO:0000256" key="27">
    <source>
        <dbReference type="SAM" id="Phobius"/>
    </source>
</evidence>
<dbReference type="InterPro" id="IPR031376">
    <property type="entry name" value="PCB_OB"/>
</dbReference>
<evidence type="ECO:0000256" key="19">
    <source>
        <dbReference type="ARBA" id="ARBA00023136"/>
    </source>
</evidence>
<dbReference type="GO" id="GO:0005886">
    <property type="term" value="C:plasma membrane"/>
    <property type="evidence" value="ECO:0007669"/>
    <property type="project" value="UniProtKB-SubCell"/>
</dbReference>
<dbReference type="InterPro" id="IPR023346">
    <property type="entry name" value="Lysozyme-like_dom_sf"/>
</dbReference>
<dbReference type="GO" id="GO:0071555">
    <property type="term" value="P:cell wall organization"/>
    <property type="evidence" value="ECO:0007669"/>
    <property type="project" value="UniProtKB-KW"/>
</dbReference>
<proteinExistence type="inferred from homology"/>
<evidence type="ECO:0000256" key="26">
    <source>
        <dbReference type="ARBA" id="ARBA00060592"/>
    </source>
</evidence>
<dbReference type="GO" id="GO:0046677">
    <property type="term" value="P:response to antibiotic"/>
    <property type="evidence" value="ECO:0007669"/>
    <property type="project" value="UniProtKB-KW"/>
</dbReference>
<keyword evidence="15" id="KW-0133">Cell shape</keyword>
<evidence type="ECO:0000256" key="25">
    <source>
        <dbReference type="ARBA" id="ARBA00049902"/>
    </source>
</evidence>
<keyword evidence="9" id="KW-0121">Carboxypeptidase</keyword>
<evidence type="ECO:0000313" key="31">
    <source>
        <dbReference type="EMBL" id="QQG36564.1"/>
    </source>
</evidence>
<dbReference type="EC" id="3.4.16.4" evidence="5"/>
<dbReference type="InterPro" id="IPR036950">
    <property type="entry name" value="PBP_transglycosylase"/>
</dbReference>
<keyword evidence="10" id="KW-0645">Protease</keyword>
<evidence type="ECO:0000256" key="1">
    <source>
        <dbReference type="ARBA" id="ARBA00004249"/>
    </source>
</evidence>
<dbReference type="Gene3D" id="3.40.710.10">
    <property type="entry name" value="DD-peptidase/beta-lactamase superfamily"/>
    <property type="match status" value="2"/>
</dbReference>
<keyword evidence="11" id="KW-0328">Glycosyltransferase</keyword>
<name>A0A7T5R344_9BACT</name>
<keyword evidence="21" id="KW-0511">Multifunctional enzyme</keyword>
<evidence type="ECO:0000259" key="30">
    <source>
        <dbReference type="Pfam" id="PF17092"/>
    </source>
</evidence>
<dbReference type="UniPathway" id="UPA00219"/>
<keyword evidence="17" id="KW-0573">Peptidoglycan synthesis</keyword>
<feature type="domain" description="Penicillin-binding protein transpeptidase" evidence="28">
    <location>
        <begin position="433"/>
        <end position="727"/>
    </location>
</feature>
<evidence type="ECO:0000256" key="20">
    <source>
        <dbReference type="ARBA" id="ARBA00023251"/>
    </source>
</evidence>
<comment type="pathway">
    <text evidence="26">Glycan biosynthesis.</text>
</comment>
<dbReference type="GO" id="GO:0006508">
    <property type="term" value="P:proteolysis"/>
    <property type="evidence" value="ECO:0007669"/>
    <property type="project" value="UniProtKB-KW"/>
</dbReference>
<dbReference type="GO" id="GO:0008955">
    <property type="term" value="F:peptidoglycan glycosyltransferase activity"/>
    <property type="evidence" value="ECO:0007669"/>
    <property type="project" value="UniProtKB-EC"/>
</dbReference>
<dbReference type="Gene3D" id="1.10.3810.10">
    <property type="entry name" value="Biosynthetic peptidoglycan transglycosylase-like"/>
    <property type="match status" value="1"/>
</dbReference>
<keyword evidence="16" id="KW-0735">Signal-anchor</keyword>
<keyword evidence="12" id="KW-0808">Transferase</keyword>
<protein>
    <recommendedName>
        <fullName evidence="6">Penicillin-binding protein 1A</fullName>
        <ecNumber evidence="24">2.4.99.28</ecNumber>
        <ecNumber evidence="5">3.4.16.4</ecNumber>
    </recommendedName>
</protein>
<dbReference type="SUPFAM" id="SSF53955">
    <property type="entry name" value="Lysozyme-like"/>
    <property type="match status" value="1"/>
</dbReference>
<evidence type="ECO:0000256" key="17">
    <source>
        <dbReference type="ARBA" id="ARBA00022984"/>
    </source>
</evidence>
<keyword evidence="7" id="KW-1003">Cell membrane</keyword>
<dbReference type="GO" id="GO:0009252">
    <property type="term" value="P:peptidoglycan biosynthetic process"/>
    <property type="evidence" value="ECO:0007669"/>
    <property type="project" value="UniProtKB-UniPathway"/>
</dbReference>
<evidence type="ECO:0000256" key="4">
    <source>
        <dbReference type="ARBA" id="ARBA00007739"/>
    </source>
</evidence>
<evidence type="ECO:0000256" key="9">
    <source>
        <dbReference type="ARBA" id="ARBA00022645"/>
    </source>
</evidence>
<dbReference type="InterPro" id="IPR050396">
    <property type="entry name" value="Glycosyltr_51/Transpeptidase"/>
</dbReference>
<evidence type="ECO:0000256" key="2">
    <source>
        <dbReference type="ARBA" id="ARBA00004752"/>
    </source>
</evidence>
<dbReference type="EMBL" id="CP066681">
    <property type="protein sequence ID" value="QQG36564.1"/>
    <property type="molecule type" value="Genomic_DNA"/>
</dbReference>
<dbReference type="InterPro" id="IPR001460">
    <property type="entry name" value="PCN-bd_Tpept"/>
</dbReference>
<feature type="domain" description="Glycosyl transferase family 51" evidence="29">
    <location>
        <begin position="59"/>
        <end position="234"/>
    </location>
</feature>
<comment type="catalytic activity">
    <reaction evidence="25">
        <text>[GlcNAc-(1-&gt;4)-Mur2Ac(oyl-L-Ala-gamma-D-Glu-L-Lys-D-Ala-D-Ala)](n)-di-trans,octa-cis-undecaprenyl diphosphate + beta-D-GlcNAc-(1-&gt;4)-Mur2Ac(oyl-L-Ala-gamma-D-Glu-L-Lys-D-Ala-D-Ala)-di-trans,octa-cis-undecaprenyl diphosphate = [GlcNAc-(1-&gt;4)-Mur2Ac(oyl-L-Ala-gamma-D-Glu-L-Lys-D-Ala-D-Ala)](n+1)-di-trans,octa-cis-undecaprenyl diphosphate + di-trans,octa-cis-undecaprenyl diphosphate + H(+)</text>
        <dbReference type="Rhea" id="RHEA:23708"/>
        <dbReference type="Rhea" id="RHEA-COMP:9602"/>
        <dbReference type="Rhea" id="RHEA-COMP:9603"/>
        <dbReference type="ChEBI" id="CHEBI:15378"/>
        <dbReference type="ChEBI" id="CHEBI:58405"/>
        <dbReference type="ChEBI" id="CHEBI:60033"/>
        <dbReference type="ChEBI" id="CHEBI:78435"/>
        <dbReference type="EC" id="2.4.99.28"/>
    </reaction>
</comment>
<evidence type="ECO:0000256" key="23">
    <source>
        <dbReference type="ARBA" id="ARBA00034000"/>
    </source>
</evidence>
<comment type="pathway">
    <text evidence="2">Cell wall biogenesis; peptidoglycan biosynthesis.</text>
</comment>
<dbReference type="FunFam" id="1.10.3810.10:FF:000003">
    <property type="entry name" value="Penicillin-binding protein 1a"/>
    <property type="match status" value="1"/>
</dbReference>
<evidence type="ECO:0000256" key="13">
    <source>
        <dbReference type="ARBA" id="ARBA00022692"/>
    </source>
</evidence>
<organism evidence="31 32">
    <name type="scientific">Micavibrio aeruginosavorus</name>
    <dbReference type="NCBI Taxonomy" id="349221"/>
    <lineage>
        <taxon>Bacteria</taxon>
        <taxon>Pseudomonadati</taxon>
        <taxon>Bdellovibrionota</taxon>
        <taxon>Bdellovibrionia</taxon>
        <taxon>Bdellovibrionales</taxon>
        <taxon>Pseudobdellovibrionaceae</taxon>
        <taxon>Micavibrio</taxon>
    </lineage>
</organism>
<evidence type="ECO:0000259" key="28">
    <source>
        <dbReference type="Pfam" id="PF00905"/>
    </source>
</evidence>
<evidence type="ECO:0000256" key="16">
    <source>
        <dbReference type="ARBA" id="ARBA00022968"/>
    </source>
</evidence>
<dbReference type="GO" id="GO:0009002">
    <property type="term" value="F:serine-type D-Ala-D-Ala carboxypeptidase activity"/>
    <property type="evidence" value="ECO:0007669"/>
    <property type="project" value="UniProtKB-EC"/>
</dbReference>
<keyword evidence="18 27" id="KW-1133">Transmembrane helix</keyword>
<evidence type="ECO:0000259" key="29">
    <source>
        <dbReference type="Pfam" id="PF00912"/>
    </source>
</evidence>
<dbReference type="Pfam" id="PF00905">
    <property type="entry name" value="Transpeptidase"/>
    <property type="match status" value="1"/>
</dbReference>
<evidence type="ECO:0000256" key="21">
    <source>
        <dbReference type="ARBA" id="ARBA00023268"/>
    </source>
</evidence>
<evidence type="ECO:0000256" key="6">
    <source>
        <dbReference type="ARBA" id="ARBA00018638"/>
    </source>
</evidence>
<comment type="similarity">
    <text evidence="4">In the N-terminal section; belongs to the glycosyltransferase 51 family.</text>
</comment>
<dbReference type="EC" id="2.4.99.28" evidence="24"/>
<evidence type="ECO:0000256" key="18">
    <source>
        <dbReference type="ARBA" id="ARBA00022989"/>
    </source>
</evidence>
<dbReference type="Pfam" id="PF17092">
    <property type="entry name" value="PCB_OB"/>
    <property type="match status" value="1"/>
</dbReference>
<keyword evidence="20" id="KW-0046">Antibiotic resistance</keyword>
<evidence type="ECO:0000256" key="5">
    <source>
        <dbReference type="ARBA" id="ARBA00012448"/>
    </source>
</evidence>
<evidence type="ECO:0000256" key="14">
    <source>
        <dbReference type="ARBA" id="ARBA00022801"/>
    </source>
</evidence>
<evidence type="ECO:0000313" key="32">
    <source>
        <dbReference type="Proteomes" id="UP000595362"/>
    </source>
</evidence>
<keyword evidence="14" id="KW-0378">Hydrolase</keyword>
<keyword evidence="8" id="KW-0997">Cell inner membrane</keyword>
<dbReference type="NCBIfam" id="TIGR02074">
    <property type="entry name" value="PBP_1a_fam"/>
    <property type="match status" value="1"/>
</dbReference>
<dbReference type="PANTHER" id="PTHR32282:SF27">
    <property type="entry name" value="PENICILLIN-BINDING PROTEIN 1A"/>
    <property type="match status" value="1"/>
</dbReference>
<keyword evidence="13 27" id="KW-0812">Transmembrane</keyword>
<evidence type="ECO:0000256" key="10">
    <source>
        <dbReference type="ARBA" id="ARBA00022670"/>
    </source>
</evidence>
<dbReference type="PANTHER" id="PTHR32282">
    <property type="entry name" value="BINDING PROTEIN TRANSPEPTIDASE, PUTATIVE-RELATED"/>
    <property type="match status" value="1"/>
</dbReference>
<feature type="transmembrane region" description="Helical" evidence="27">
    <location>
        <begin position="7"/>
        <end position="33"/>
    </location>
</feature>
<evidence type="ECO:0000256" key="3">
    <source>
        <dbReference type="ARBA" id="ARBA00007090"/>
    </source>
</evidence>
<evidence type="ECO:0000256" key="8">
    <source>
        <dbReference type="ARBA" id="ARBA00022519"/>
    </source>
</evidence>
<dbReference type="GO" id="GO:0030288">
    <property type="term" value="C:outer membrane-bounded periplasmic space"/>
    <property type="evidence" value="ECO:0007669"/>
    <property type="project" value="TreeGrafter"/>
</dbReference>
<dbReference type="Pfam" id="PF00912">
    <property type="entry name" value="Transgly"/>
    <property type="match status" value="1"/>
</dbReference>
<keyword evidence="19 27" id="KW-0472">Membrane</keyword>
<dbReference type="InterPro" id="IPR012338">
    <property type="entry name" value="Beta-lactam/transpept-like"/>
</dbReference>
<comment type="catalytic activity">
    <reaction evidence="23">
        <text>Preferential cleavage: (Ac)2-L-Lys-D-Ala-|-D-Ala. Also transpeptidation of peptidyl-alanyl moieties that are N-acyl substituents of D-alanine.</text>
        <dbReference type="EC" id="3.4.16.4"/>
    </reaction>
</comment>
<dbReference type="Proteomes" id="UP000595362">
    <property type="component" value="Chromosome"/>
</dbReference>
<gene>
    <name evidence="31" type="ORF">HYS17_01895</name>
</gene>
<accession>A0A7T5R344</accession>
<dbReference type="SUPFAM" id="SSF56601">
    <property type="entry name" value="beta-lactamase/transpeptidase-like"/>
    <property type="match status" value="1"/>
</dbReference>
<dbReference type="GO" id="GO:0008658">
    <property type="term" value="F:penicillin binding"/>
    <property type="evidence" value="ECO:0007669"/>
    <property type="project" value="InterPro"/>
</dbReference>
<dbReference type="AlphaFoldDB" id="A0A7T5R344"/>